<accession>A0A5C5TSC4</accession>
<dbReference type="InterPro" id="IPR013078">
    <property type="entry name" value="His_Pase_superF_clade-1"/>
</dbReference>
<dbReference type="GO" id="GO:0045820">
    <property type="term" value="P:negative regulation of glycolytic process"/>
    <property type="evidence" value="ECO:0007669"/>
    <property type="project" value="TreeGrafter"/>
</dbReference>
<feature type="binding site" evidence="3">
    <location>
        <position position="58"/>
    </location>
    <ligand>
        <name>substrate</name>
    </ligand>
</feature>
<evidence type="ECO:0000256" key="2">
    <source>
        <dbReference type="PIRSR" id="PIRSR613078-1"/>
    </source>
</evidence>
<proteinExistence type="predicted"/>
<dbReference type="GO" id="GO:0043456">
    <property type="term" value="P:regulation of pentose-phosphate shunt"/>
    <property type="evidence" value="ECO:0007669"/>
    <property type="project" value="TreeGrafter"/>
</dbReference>
<dbReference type="Gene3D" id="3.40.50.1240">
    <property type="entry name" value="Phosphoglycerate mutase-like"/>
    <property type="match status" value="1"/>
</dbReference>
<keyword evidence="5" id="KW-1185">Reference proteome</keyword>
<dbReference type="InterPro" id="IPR051695">
    <property type="entry name" value="Phosphoglycerate_Mutase"/>
</dbReference>
<keyword evidence="1" id="KW-0378">Hydrolase</keyword>
<reference evidence="4 5" key="1">
    <citation type="submission" date="2019-08" db="EMBL/GenBank/DDBJ databases">
        <authorList>
            <person name="Lei W."/>
        </authorList>
    </citation>
    <scope>NUCLEOTIDE SEQUENCE [LARGE SCALE GENOMIC DNA]</scope>
    <source>
        <strain evidence="4 5">CCUG 58627</strain>
    </source>
</reference>
<dbReference type="EMBL" id="VOHM01000055">
    <property type="protein sequence ID" value="TWT16884.1"/>
    <property type="molecule type" value="Genomic_DNA"/>
</dbReference>
<feature type="active site" description="Tele-phosphohistidine intermediate" evidence="2">
    <location>
        <position position="9"/>
    </location>
</feature>
<dbReference type="PANTHER" id="PTHR46517:SF1">
    <property type="entry name" value="FRUCTOSE-2,6-BISPHOSPHATASE TIGAR"/>
    <property type="match status" value="1"/>
</dbReference>
<feature type="active site" description="Proton donor/acceptor" evidence="2">
    <location>
        <position position="82"/>
    </location>
</feature>
<dbReference type="AlphaFoldDB" id="A0A5C5TSC4"/>
<dbReference type="RefSeq" id="WP_146325777.1">
    <property type="nucleotide sequence ID" value="NZ_BAABLR010000045.1"/>
</dbReference>
<evidence type="ECO:0000313" key="4">
    <source>
        <dbReference type="EMBL" id="TWT16884.1"/>
    </source>
</evidence>
<gene>
    <name evidence="4" type="ORF">FRX94_13045</name>
</gene>
<dbReference type="InterPro" id="IPR001345">
    <property type="entry name" value="PG/BPGM_mutase_AS"/>
</dbReference>
<dbReference type="SMART" id="SM00855">
    <property type="entry name" value="PGAM"/>
    <property type="match status" value="1"/>
</dbReference>
<organism evidence="4 5">
    <name type="scientific">Corynebacterium canis</name>
    <dbReference type="NCBI Taxonomy" id="679663"/>
    <lineage>
        <taxon>Bacteria</taxon>
        <taxon>Bacillati</taxon>
        <taxon>Actinomycetota</taxon>
        <taxon>Actinomycetes</taxon>
        <taxon>Mycobacteriales</taxon>
        <taxon>Corynebacteriaceae</taxon>
        <taxon>Corynebacterium</taxon>
    </lineage>
</organism>
<protein>
    <submittedName>
        <fullName evidence="4">Histidine phosphatase family protein</fullName>
    </submittedName>
</protein>
<sequence length="239" mass="27107">MRRLYLLRHGQTEYNASRRMQGQLDTKLSEFGIEQAYNAARYLSQKNICAILSSDLSRAYDTALEVSRLIDVPVVTDPRLRETNLGQWQGQRHKDVDAKYPGARARWRHDVTWAPPGGETRLEVAARAREVVDELMRDLPEWEDRAVLIVAHGGTISALTASLLGLTKNEDYIMFSGLKNTCWARLTARPRYYDGSLDADGEGDPVVADARFDETNIHDPQWYLDGWNMGVALGLELDR</sequence>
<comment type="caution">
    <text evidence="4">The sequence shown here is derived from an EMBL/GenBank/DDBJ whole genome shotgun (WGS) entry which is preliminary data.</text>
</comment>
<evidence type="ECO:0000256" key="3">
    <source>
        <dbReference type="PIRSR" id="PIRSR613078-2"/>
    </source>
</evidence>
<feature type="binding site" evidence="3">
    <location>
        <begin position="8"/>
        <end position="15"/>
    </location>
    <ligand>
        <name>substrate</name>
    </ligand>
</feature>
<dbReference type="CDD" id="cd07067">
    <property type="entry name" value="HP_PGM_like"/>
    <property type="match status" value="1"/>
</dbReference>
<evidence type="ECO:0000256" key="1">
    <source>
        <dbReference type="ARBA" id="ARBA00022801"/>
    </source>
</evidence>
<dbReference type="Pfam" id="PF00300">
    <property type="entry name" value="His_Phos_1"/>
    <property type="match status" value="1"/>
</dbReference>
<dbReference type="GO" id="GO:0004331">
    <property type="term" value="F:fructose-2,6-bisphosphate 2-phosphatase activity"/>
    <property type="evidence" value="ECO:0007669"/>
    <property type="project" value="TreeGrafter"/>
</dbReference>
<dbReference type="InterPro" id="IPR029033">
    <property type="entry name" value="His_PPase_superfam"/>
</dbReference>
<dbReference type="OrthoDB" id="9781415at2"/>
<dbReference type="SUPFAM" id="SSF53254">
    <property type="entry name" value="Phosphoglycerate mutase-like"/>
    <property type="match status" value="1"/>
</dbReference>
<evidence type="ECO:0000313" key="5">
    <source>
        <dbReference type="Proteomes" id="UP000320791"/>
    </source>
</evidence>
<dbReference type="GO" id="GO:0005829">
    <property type="term" value="C:cytosol"/>
    <property type="evidence" value="ECO:0007669"/>
    <property type="project" value="TreeGrafter"/>
</dbReference>
<dbReference type="PROSITE" id="PS00175">
    <property type="entry name" value="PG_MUTASE"/>
    <property type="match status" value="1"/>
</dbReference>
<dbReference type="PANTHER" id="PTHR46517">
    <property type="entry name" value="FRUCTOSE-2,6-BISPHOSPHATASE TIGAR"/>
    <property type="match status" value="1"/>
</dbReference>
<dbReference type="Proteomes" id="UP000320791">
    <property type="component" value="Unassembled WGS sequence"/>
</dbReference>
<name>A0A5C5TSC4_9CORY</name>